<dbReference type="SUPFAM" id="SSF103473">
    <property type="entry name" value="MFS general substrate transporter"/>
    <property type="match status" value="1"/>
</dbReference>
<evidence type="ECO:0000256" key="1">
    <source>
        <dbReference type="ARBA" id="ARBA00004651"/>
    </source>
</evidence>
<keyword evidence="3 8" id="KW-0812">Transmembrane</keyword>
<organism evidence="10 11">
    <name type="scientific">Nematostella vectensis</name>
    <name type="common">Starlet sea anemone</name>
    <dbReference type="NCBI Taxonomy" id="45351"/>
    <lineage>
        <taxon>Eukaryota</taxon>
        <taxon>Metazoa</taxon>
        <taxon>Cnidaria</taxon>
        <taxon>Anthozoa</taxon>
        <taxon>Hexacorallia</taxon>
        <taxon>Actiniaria</taxon>
        <taxon>Edwardsiidae</taxon>
        <taxon>Nematostella</taxon>
    </lineage>
</organism>
<keyword evidence="5 8" id="KW-0472">Membrane</keyword>
<dbReference type="PANTHER" id="PTHR48021">
    <property type="match status" value="1"/>
</dbReference>
<feature type="transmembrane region" description="Helical" evidence="8">
    <location>
        <begin position="401"/>
        <end position="422"/>
    </location>
</feature>
<dbReference type="InterPro" id="IPR003663">
    <property type="entry name" value="Sugar/inositol_transpt"/>
</dbReference>
<feature type="transmembrane region" description="Helical" evidence="8">
    <location>
        <begin position="372"/>
        <end position="395"/>
    </location>
</feature>
<evidence type="ECO:0000256" key="2">
    <source>
        <dbReference type="ARBA" id="ARBA00022475"/>
    </source>
</evidence>
<dbReference type="OrthoDB" id="6612291at2759"/>
<dbReference type="OMA" id="YWIDYGT"/>
<dbReference type="InterPro" id="IPR005828">
    <property type="entry name" value="MFS_sugar_transport-like"/>
</dbReference>
<evidence type="ECO:0000256" key="6">
    <source>
        <dbReference type="ARBA" id="ARBA00023180"/>
    </source>
</evidence>
<evidence type="ECO:0000256" key="7">
    <source>
        <dbReference type="RuleBase" id="RU003346"/>
    </source>
</evidence>
<name>A7SUJ6_NEMVE</name>
<dbReference type="PRINTS" id="PR00171">
    <property type="entry name" value="SUGRTRNSPORT"/>
</dbReference>
<feature type="transmembrane region" description="Helical" evidence="8">
    <location>
        <begin position="237"/>
        <end position="263"/>
    </location>
</feature>
<keyword evidence="2" id="KW-1003">Cell membrane</keyword>
<keyword evidence="6" id="KW-0325">Glycoprotein</keyword>
<proteinExistence type="inferred from homology"/>
<dbReference type="GO" id="GO:0051119">
    <property type="term" value="F:sugar transmembrane transporter activity"/>
    <property type="evidence" value="ECO:0007669"/>
    <property type="project" value="InterPro"/>
</dbReference>
<evidence type="ECO:0000313" key="11">
    <source>
        <dbReference type="Proteomes" id="UP000001593"/>
    </source>
</evidence>
<dbReference type="FunFam" id="1.20.1250.20:FF:000055">
    <property type="entry name" value="Facilitated trehalose transporter Tret1-2 homolog"/>
    <property type="match status" value="1"/>
</dbReference>
<dbReference type="InterPro" id="IPR005829">
    <property type="entry name" value="Sugar_transporter_CS"/>
</dbReference>
<evidence type="ECO:0000259" key="9">
    <source>
        <dbReference type="PROSITE" id="PS50850"/>
    </source>
</evidence>
<dbReference type="eggNOG" id="KOG0254">
    <property type="taxonomic scope" value="Eukaryota"/>
</dbReference>
<evidence type="ECO:0000256" key="5">
    <source>
        <dbReference type="ARBA" id="ARBA00023136"/>
    </source>
</evidence>
<dbReference type="GO" id="GO:0005886">
    <property type="term" value="C:plasma membrane"/>
    <property type="evidence" value="ECO:0007669"/>
    <property type="project" value="UniProtKB-SubCell"/>
</dbReference>
<reference evidence="10 11" key="1">
    <citation type="journal article" date="2007" name="Science">
        <title>Sea anemone genome reveals ancestral eumetazoan gene repertoire and genomic organization.</title>
        <authorList>
            <person name="Putnam N.H."/>
            <person name="Srivastava M."/>
            <person name="Hellsten U."/>
            <person name="Dirks B."/>
            <person name="Chapman J."/>
            <person name="Salamov A."/>
            <person name="Terry A."/>
            <person name="Shapiro H."/>
            <person name="Lindquist E."/>
            <person name="Kapitonov V.V."/>
            <person name="Jurka J."/>
            <person name="Genikhovich G."/>
            <person name="Grigoriev I.V."/>
            <person name="Lucas S.M."/>
            <person name="Steele R.E."/>
            <person name="Finnerty J.R."/>
            <person name="Technau U."/>
            <person name="Martindale M.Q."/>
            <person name="Rokhsar D.S."/>
        </authorList>
    </citation>
    <scope>NUCLEOTIDE SEQUENCE [LARGE SCALE GENOMIC DNA]</scope>
    <source>
        <strain evidence="11">CH2 X CH6</strain>
    </source>
</reference>
<dbReference type="GO" id="GO:0022857">
    <property type="term" value="F:transmembrane transporter activity"/>
    <property type="evidence" value="ECO:0000318"/>
    <property type="project" value="GO_Central"/>
</dbReference>
<sequence length="451" mass="49331">MATFIAALGPLSFGYCMGYSSAATTQLENKNATDLYLNADEITWFGSLLNIGAMLGGPIQGFLIDLIGRKFALILTSVPFCSGWLLIGFGKNAAMLNAGRFMSGLGVGMASLNVPVYISETASFSNRGAMGSINQLGITAGILISYAIGYAFDWRWSAVAGSFPAALLVVLMAFMPETARWLIAKKKETRARKTLLWLRGPDYDIDKELCEIKASIDTQNQRFSLKEFKNPSLLRPFLISMSLHFFQQFSGINAFMFYCATIFQKAGFKDPTGVPILIGAVQFVASAISLALIDRGGRRFLLIVAGVGMSISCFTCAVYFFITVNFGMTEVDIAWLSVTSVAVYIVGFALGWGPCTWLIMSEIFPVRARGTATGIATFFNWFCSFVVTKTFSALIDGLTEAGTFCFFGAFVFASVLFVYFFVPETKGKTLEEIQTEFETRGTRKAVKETNV</sequence>
<dbReference type="Pfam" id="PF00083">
    <property type="entry name" value="Sugar_tr"/>
    <property type="match status" value="1"/>
</dbReference>
<feature type="transmembrane region" description="Helical" evidence="8">
    <location>
        <begin position="275"/>
        <end position="293"/>
    </location>
</feature>
<comment type="similarity">
    <text evidence="7">Belongs to the major facilitator superfamily. Sugar transporter (TC 2.A.1.1) family.</text>
</comment>
<dbReference type="PhylomeDB" id="A7SUJ6"/>
<dbReference type="InterPro" id="IPR050549">
    <property type="entry name" value="MFS_Trehalose_Transporter"/>
</dbReference>
<evidence type="ECO:0000313" key="10">
    <source>
        <dbReference type="EMBL" id="EDO32615.1"/>
    </source>
</evidence>
<dbReference type="InterPro" id="IPR020846">
    <property type="entry name" value="MFS_dom"/>
</dbReference>
<dbReference type="EMBL" id="DS469814">
    <property type="protein sequence ID" value="EDO32615.1"/>
    <property type="molecule type" value="Genomic_DNA"/>
</dbReference>
<keyword evidence="11" id="KW-1185">Reference proteome</keyword>
<dbReference type="Gene3D" id="1.20.1250.20">
    <property type="entry name" value="MFS general substrate transporter like domains"/>
    <property type="match status" value="1"/>
</dbReference>
<evidence type="ECO:0000256" key="3">
    <source>
        <dbReference type="ARBA" id="ARBA00022692"/>
    </source>
</evidence>
<dbReference type="HOGENOM" id="CLU_001265_30_5_1"/>
<accession>A7SUJ6</accession>
<feature type="transmembrane region" description="Helical" evidence="8">
    <location>
        <begin position="71"/>
        <end position="89"/>
    </location>
</feature>
<evidence type="ECO:0000256" key="8">
    <source>
        <dbReference type="SAM" id="Phobius"/>
    </source>
</evidence>
<dbReference type="PROSITE" id="PS00217">
    <property type="entry name" value="SUGAR_TRANSPORT_2"/>
    <property type="match status" value="1"/>
</dbReference>
<dbReference type="PANTHER" id="PTHR48021:SF1">
    <property type="entry name" value="GH07001P-RELATED"/>
    <property type="match status" value="1"/>
</dbReference>
<comment type="subcellular location">
    <subcellularLocation>
        <location evidence="1">Cell membrane</location>
        <topology evidence="1">Multi-pass membrane protein</topology>
    </subcellularLocation>
</comment>
<feature type="domain" description="Major facilitator superfamily (MFS) profile" evidence="9">
    <location>
        <begin position="2"/>
        <end position="426"/>
    </location>
</feature>
<dbReference type="STRING" id="45351.A7SUJ6"/>
<dbReference type="CDD" id="cd17358">
    <property type="entry name" value="MFS_GLUT6_8_Class3_like"/>
    <property type="match status" value="1"/>
</dbReference>
<gene>
    <name evidence="10" type="ORF">NEMVEDRAFT_v1g174480</name>
</gene>
<feature type="transmembrane region" description="Helical" evidence="8">
    <location>
        <begin position="42"/>
        <end position="64"/>
    </location>
</feature>
<feature type="transmembrane region" description="Helical" evidence="8">
    <location>
        <begin position="101"/>
        <end position="119"/>
    </location>
</feature>
<feature type="transmembrane region" description="Helical" evidence="8">
    <location>
        <begin position="158"/>
        <end position="183"/>
    </location>
</feature>
<dbReference type="Proteomes" id="UP000001593">
    <property type="component" value="Unassembled WGS sequence"/>
</dbReference>
<dbReference type="GO" id="GO:0016020">
    <property type="term" value="C:membrane"/>
    <property type="evidence" value="ECO:0000318"/>
    <property type="project" value="GO_Central"/>
</dbReference>
<dbReference type="NCBIfam" id="TIGR00879">
    <property type="entry name" value="SP"/>
    <property type="match status" value="1"/>
</dbReference>
<dbReference type="InterPro" id="IPR036259">
    <property type="entry name" value="MFS_trans_sf"/>
</dbReference>
<feature type="transmembrane region" description="Helical" evidence="8">
    <location>
        <begin position="300"/>
        <end position="322"/>
    </location>
</feature>
<dbReference type="PROSITE" id="PS50850">
    <property type="entry name" value="MFS"/>
    <property type="match status" value="1"/>
</dbReference>
<feature type="transmembrane region" description="Helical" evidence="8">
    <location>
        <begin position="131"/>
        <end position="152"/>
    </location>
</feature>
<keyword evidence="4 8" id="KW-1133">Transmembrane helix</keyword>
<evidence type="ECO:0000256" key="4">
    <source>
        <dbReference type="ARBA" id="ARBA00022989"/>
    </source>
</evidence>
<protein>
    <recommendedName>
        <fullName evidence="9">Major facilitator superfamily (MFS) profile domain-containing protein</fullName>
    </recommendedName>
</protein>
<dbReference type="KEGG" id="nve:5503763"/>
<dbReference type="InterPro" id="IPR044775">
    <property type="entry name" value="MFS_ERD6/Tret1-like"/>
</dbReference>
<dbReference type="InParanoid" id="A7SUJ6"/>
<dbReference type="GO" id="GO:0055085">
    <property type="term" value="P:transmembrane transport"/>
    <property type="evidence" value="ECO:0000318"/>
    <property type="project" value="GO_Central"/>
</dbReference>
<feature type="transmembrane region" description="Helical" evidence="8">
    <location>
        <begin position="334"/>
        <end position="360"/>
    </location>
</feature>
<dbReference type="AlphaFoldDB" id="A7SUJ6"/>
<keyword evidence="7" id="KW-0813">Transport</keyword>